<dbReference type="KEGG" id="oho:Oweho_2989"/>
<sequence>MITTEKDLIHRLNWITTELLDKKRRLQKSSQLKINYRKKLLSQINELSGQRQTLENLLVIG</sequence>
<gene>
    <name evidence="1" type="ordered locus">Oweho_2989</name>
</gene>
<organism evidence="1 2">
    <name type="scientific">Owenweeksia hongkongensis (strain DSM 17368 / CIP 108786 / JCM 12287 / NRRL B-23963 / UST20020801)</name>
    <dbReference type="NCBI Taxonomy" id="926562"/>
    <lineage>
        <taxon>Bacteria</taxon>
        <taxon>Pseudomonadati</taxon>
        <taxon>Bacteroidota</taxon>
        <taxon>Flavobacteriia</taxon>
        <taxon>Flavobacteriales</taxon>
        <taxon>Owenweeksiaceae</taxon>
        <taxon>Owenweeksia</taxon>
    </lineage>
</organism>
<dbReference type="STRING" id="926562.Oweho_2989"/>
<dbReference type="HOGENOM" id="CLU_2918243_0_0_10"/>
<protein>
    <submittedName>
        <fullName evidence="1">Uncharacterized protein</fullName>
    </submittedName>
</protein>
<dbReference type="Proteomes" id="UP000005631">
    <property type="component" value="Chromosome"/>
</dbReference>
<reference evidence="1 2" key="1">
    <citation type="journal article" date="2012" name="Stand. Genomic Sci.">
        <title>Genome sequence of the orange-pigmented seawater bacterium Owenweeksia hongkongensis type strain (UST20020801(T)).</title>
        <authorList>
            <person name="Riedel T."/>
            <person name="Held B."/>
            <person name="Nolan M."/>
            <person name="Lucas S."/>
            <person name="Lapidus A."/>
            <person name="Tice H."/>
            <person name="Del Rio T.G."/>
            <person name="Cheng J.F."/>
            <person name="Han C."/>
            <person name="Tapia R."/>
            <person name="Goodwin L.A."/>
            <person name="Pitluck S."/>
            <person name="Liolios K."/>
            <person name="Mavromatis K."/>
            <person name="Pagani I."/>
            <person name="Ivanova N."/>
            <person name="Mikhailova N."/>
            <person name="Pati A."/>
            <person name="Chen A."/>
            <person name="Palaniappan K."/>
            <person name="Rohde M."/>
            <person name="Tindall B.J."/>
            <person name="Detter J.C."/>
            <person name="Goker M."/>
            <person name="Woyke T."/>
            <person name="Bristow J."/>
            <person name="Eisen J.A."/>
            <person name="Markowitz V."/>
            <person name="Hugenholtz P."/>
            <person name="Klenk H.P."/>
            <person name="Kyrpides N.C."/>
        </authorList>
    </citation>
    <scope>NUCLEOTIDE SEQUENCE</scope>
    <source>
        <strain evidence="2">DSM 17368 / JCM 12287 / NRRL B-23963</strain>
    </source>
</reference>
<accession>G8R1Z4</accession>
<proteinExistence type="predicted"/>
<dbReference type="AlphaFoldDB" id="G8R1Z4"/>
<evidence type="ECO:0000313" key="2">
    <source>
        <dbReference type="Proteomes" id="UP000005631"/>
    </source>
</evidence>
<name>G8R1Z4_OWEHD</name>
<dbReference type="EMBL" id="CP003156">
    <property type="protein sequence ID" value="AEV33944.1"/>
    <property type="molecule type" value="Genomic_DNA"/>
</dbReference>
<keyword evidence="2" id="KW-1185">Reference proteome</keyword>
<evidence type="ECO:0000313" key="1">
    <source>
        <dbReference type="EMBL" id="AEV33944.1"/>
    </source>
</evidence>